<evidence type="ECO:0000313" key="2">
    <source>
        <dbReference type="Proteomes" id="UP000053105"/>
    </source>
</evidence>
<feature type="non-terminal residue" evidence="1">
    <location>
        <position position="160"/>
    </location>
</feature>
<dbReference type="Proteomes" id="UP000053105">
    <property type="component" value="Unassembled WGS sequence"/>
</dbReference>
<gene>
    <name evidence="1" type="ORF">WN51_00734</name>
</gene>
<sequence length="160" mass="16270">GSSSEFGNGSGVRERSSGDFGDWRCVSDWSGCDFGNGSGVGDWSGGDFSNGSGVGDGSGSDFCYWSSGDDRGSSCFFADYGVKSIYWISDVIDYACGSVSLNKGVAALDDISVTGLLLALGVAGQTVVNVVSIAVLRMGVEVGVDGLGYHSLSHGGSCHC</sequence>
<organism evidence="1 2">
    <name type="scientific">Melipona quadrifasciata</name>
    <dbReference type="NCBI Taxonomy" id="166423"/>
    <lineage>
        <taxon>Eukaryota</taxon>
        <taxon>Metazoa</taxon>
        <taxon>Ecdysozoa</taxon>
        <taxon>Arthropoda</taxon>
        <taxon>Hexapoda</taxon>
        <taxon>Insecta</taxon>
        <taxon>Pterygota</taxon>
        <taxon>Neoptera</taxon>
        <taxon>Endopterygota</taxon>
        <taxon>Hymenoptera</taxon>
        <taxon>Apocrita</taxon>
        <taxon>Aculeata</taxon>
        <taxon>Apoidea</taxon>
        <taxon>Anthophila</taxon>
        <taxon>Apidae</taxon>
        <taxon>Melipona</taxon>
    </lineage>
</organism>
<protein>
    <submittedName>
        <fullName evidence="1">Uncharacterized protein</fullName>
    </submittedName>
</protein>
<feature type="non-terminal residue" evidence="1">
    <location>
        <position position="1"/>
    </location>
</feature>
<evidence type="ECO:0000313" key="1">
    <source>
        <dbReference type="EMBL" id="KOX72794.1"/>
    </source>
</evidence>
<accession>A0A0N0U4W3</accession>
<dbReference type="OrthoDB" id="7617021at2759"/>
<keyword evidence="2" id="KW-1185">Reference proteome</keyword>
<reference evidence="1 2" key="1">
    <citation type="submission" date="2015-07" db="EMBL/GenBank/DDBJ databases">
        <title>The genome of Melipona quadrifasciata.</title>
        <authorList>
            <person name="Pan H."/>
            <person name="Kapheim K."/>
        </authorList>
    </citation>
    <scope>NUCLEOTIDE SEQUENCE [LARGE SCALE GENOMIC DNA]</scope>
    <source>
        <strain evidence="1">0111107301</strain>
        <tissue evidence="1">Whole body</tissue>
    </source>
</reference>
<name>A0A0N0U4W3_9HYME</name>
<proteinExistence type="predicted"/>
<dbReference type="AlphaFoldDB" id="A0A0N0U4W3"/>
<dbReference type="EMBL" id="KQ435812">
    <property type="protein sequence ID" value="KOX72794.1"/>
    <property type="molecule type" value="Genomic_DNA"/>
</dbReference>